<sequence length="146" mass="15837">MGKKSRSKRARPQWIDSSPPPRRRSMVEPLMWVGAIGLIGFPTLRDATADRMARNEYRDVASCECDYSSAQCKWNGNTRRFVGPWYASVGTKPAADDPGHGQCRTRYSTGYYGSSGGAADYRGPTSVEAGYRGGFGGTGRVRAAGS</sequence>
<feature type="region of interest" description="Disordered" evidence="1">
    <location>
        <begin position="1"/>
        <end position="22"/>
    </location>
</feature>
<reference evidence="2 3" key="1">
    <citation type="submission" date="2019-12" db="EMBL/GenBank/DDBJ databases">
        <authorList>
            <person name="Xu J."/>
        </authorList>
    </citation>
    <scope>NUCLEOTIDE SEQUENCE [LARGE SCALE GENOMIC DNA]</scope>
    <source>
        <strain evidence="2 3">HX-5-24</strain>
    </source>
</reference>
<evidence type="ECO:0000313" key="2">
    <source>
        <dbReference type="EMBL" id="MUV12754.1"/>
    </source>
</evidence>
<dbReference type="EMBL" id="WOXT01000001">
    <property type="protein sequence ID" value="MUV12754.1"/>
    <property type="molecule type" value="Genomic_DNA"/>
</dbReference>
<evidence type="ECO:0000313" key="3">
    <source>
        <dbReference type="Proteomes" id="UP000479692"/>
    </source>
</evidence>
<dbReference type="RefSeq" id="WP_156639511.1">
    <property type="nucleotide sequence ID" value="NZ_WOXT01000001.1"/>
</dbReference>
<comment type="caution">
    <text evidence="2">The sequence shown here is derived from an EMBL/GenBank/DDBJ whole genome shotgun (WGS) entry which is preliminary data.</text>
</comment>
<feature type="compositionally biased region" description="Basic residues" evidence="1">
    <location>
        <begin position="1"/>
        <end position="11"/>
    </location>
</feature>
<name>A0A7C9HWS8_9GAMM</name>
<evidence type="ECO:0000256" key="1">
    <source>
        <dbReference type="SAM" id="MobiDB-lite"/>
    </source>
</evidence>
<organism evidence="2 3">
    <name type="scientific">Noviluteimonas gilva</name>
    <dbReference type="NCBI Taxonomy" id="2682097"/>
    <lineage>
        <taxon>Bacteria</taxon>
        <taxon>Pseudomonadati</taxon>
        <taxon>Pseudomonadota</taxon>
        <taxon>Gammaproteobacteria</taxon>
        <taxon>Lysobacterales</taxon>
        <taxon>Lysobacteraceae</taxon>
        <taxon>Noviluteimonas</taxon>
    </lineage>
</organism>
<dbReference type="AlphaFoldDB" id="A0A7C9HWS8"/>
<keyword evidence="3" id="KW-1185">Reference proteome</keyword>
<accession>A0A7C9HWS8</accession>
<proteinExistence type="predicted"/>
<protein>
    <submittedName>
        <fullName evidence="2">Uncharacterized protein</fullName>
    </submittedName>
</protein>
<dbReference type="Proteomes" id="UP000479692">
    <property type="component" value="Unassembled WGS sequence"/>
</dbReference>
<gene>
    <name evidence="2" type="ORF">GN331_00875</name>
</gene>